<feature type="transmembrane region" description="Helical" evidence="1">
    <location>
        <begin position="99"/>
        <end position="120"/>
    </location>
</feature>
<keyword evidence="1" id="KW-1133">Transmembrane helix</keyword>
<dbReference type="AlphaFoldDB" id="A0A5N5NPW1"/>
<keyword evidence="1" id="KW-0472">Membrane</keyword>
<reference evidence="3" key="1">
    <citation type="journal article" date="2019" name="Gigascience">
        <title>De novo genome assembly of the endangered Acer yangbiense, a plant species with extremely small populations endemic to Yunnan Province, China.</title>
        <authorList>
            <person name="Yang J."/>
            <person name="Wariss H.M."/>
            <person name="Tao L."/>
            <person name="Zhang R."/>
            <person name="Yun Q."/>
            <person name="Hollingsworth P."/>
            <person name="Dao Z."/>
            <person name="Luo G."/>
            <person name="Guo H."/>
            <person name="Ma Y."/>
            <person name="Sun W."/>
        </authorList>
    </citation>
    <scope>NUCLEOTIDE SEQUENCE [LARGE SCALE GENOMIC DNA]</scope>
    <source>
        <strain evidence="3">cv. br00</strain>
    </source>
</reference>
<sequence>MAAVGTEIASFHGKPTISKKLVEVLFKQASSSKTHIKVQRLLAKNTMLRPEKMSVDGKLATSVTITRTLSKLKAAGLDLVLSYLSFITLIVSFSAHHDLFLTLTFEHEMLLFCVLPIFVLRINNHCLTKMEYCFSPACNSLDILLQQEIAIMQFFSSALLEMFFSNLEAGI</sequence>
<proteinExistence type="predicted"/>
<keyword evidence="1" id="KW-0812">Transmembrane</keyword>
<evidence type="ECO:0000256" key="1">
    <source>
        <dbReference type="SAM" id="Phobius"/>
    </source>
</evidence>
<evidence type="ECO:0000313" key="3">
    <source>
        <dbReference type="Proteomes" id="UP000326939"/>
    </source>
</evidence>
<organism evidence="2 3">
    <name type="scientific">Salix brachista</name>
    <dbReference type="NCBI Taxonomy" id="2182728"/>
    <lineage>
        <taxon>Eukaryota</taxon>
        <taxon>Viridiplantae</taxon>
        <taxon>Streptophyta</taxon>
        <taxon>Embryophyta</taxon>
        <taxon>Tracheophyta</taxon>
        <taxon>Spermatophyta</taxon>
        <taxon>Magnoliopsida</taxon>
        <taxon>eudicotyledons</taxon>
        <taxon>Gunneridae</taxon>
        <taxon>Pentapetalae</taxon>
        <taxon>rosids</taxon>
        <taxon>fabids</taxon>
        <taxon>Malpighiales</taxon>
        <taxon>Salicaceae</taxon>
        <taxon>Saliceae</taxon>
        <taxon>Salix</taxon>
    </lineage>
</organism>
<accession>A0A5N5NPW1</accession>
<name>A0A5N5NPW1_9ROSI</name>
<dbReference type="Proteomes" id="UP000326939">
    <property type="component" value="Chromosome 2"/>
</dbReference>
<gene>
    <name evidence="2" type="ORF">DKX38_003337</name>
</gene>
<comment type="caution">
    <text evidence="2">The sequence shown here is derived from an EMBL/GenBank/DDBJ whole genome shotgun (WGS) entry which is preliminary data.</text>
</comment>
<keyword evidence="3" id="KW-1185">Reference proteome</keyword>
<feature type="transmembrane region" description="Helical" evidence="1">
    <location>
        <begin position="75"/>
        <end position="93"/>
    </location>
</feature>
<protein>
    <submittedName>
        <fullName evidence="2">Uncharacterized protein</fullName>
    </submittedName>
</protein>
<evidence type="ECO:0000313" key="2">
    <source>
        <dbReference type="EMBL" id="KAB5569544.1"/>
    </source>
</evidence>
<dbReference type="EMBL" id="VDCV01000002">
    <property type="protein sequence ID" value="KAB5569544.1"/>
    <property type="molecule type" value="Genomic_DNA"/>
</dbReference>